<sequence>MAKSFKEFSIKQIPRSENKKVDALSKIASTSFTHLNKQVLVEELKEKSINEGEILDIVEEEGNTWMTPIQEYLTKEILPEDKKIARAVRQKAAKYAMINGNLYKKSFLGPWLRCVGPLQANYVLREIHEGSCSMHSGPRSVVAKVIQTGYYWPTMHMDARNLIRECNDCQIHRPVPRNPQQNLTPITSPWPFYKWGIDIAGPFPEGPGEIISDNGKQFRDNPFKDWCEKLCIRQCFASVKHPQANGLVERANRSLGEGIKARLDERSRDWIEELPHVLWAHRTMIKSSNGETPFSLTYGTEAVIPAEIGMPTLRTAEIDQAKNNEALGINLDLIEEKREQAAIQEAKSKKKMEKYYNSRVRGTSFKPGDMVYRSNEASHAKDEGKLGPKWEGPYEVKESLGKGAYKLKDRKGNDMPRTWNICNLKKCYIHEM</sequence>
<dbReference type="Gene3D" id="3.30.420.10">
    <property type="entry name" value="Ribonuclease H-like superfamily/Ribonuclease H"/>
    <property type="match status" value="1"/>
</dbReference>
<dbReference type="GO" id="GO:0003964">
    <property type="term" value="F:RNA-directed DNA polymerase activity"/>
    <property type="evidence" value="ECO:0007669"/>
    <property type="project" value="UniProtKB-KW"/>
</dbReference>
<dbReference type="Pfam" id="PF17921">
    <property type="entry name" value="Integrase_H2C2"/>
    <property type="match status" value="1"/>
</dbReference>
<dbReference type="PANTHER" id="PTHR48475:SF2">
    <property type="entry name" value="RIBONUCLEASE H"/>
    <property type="match status" value="1"/>
</dbReference>
<organism evidence="2 3">
    <name type="scientific">Tanacetum coccineum</name>
    <dbReference type="NCBI Taxonomy" id="301880"/>
    <lineage>
        <taxon>Eukaryota</taxon>
        <taxon>Viridiplantae</taxon>
        <taxon>Streptophyta</taxon>
        <taxon>Embryophyta</taxon>
        <taxon>Tracheophyta</taxon>
        <taxon>Spermatophyta</taxon>
        <taxon>Magnoliopsida</taxon>
        <taxon>eudicotyledons</taxon>
        <taxon>Gunneridae</taxon>
        <taxon>Pentapetalae</taxon>
        <taxon>asterids</taxon>
        <taxon>campanulids</taxon>
        <taxon>Asterales</taxon>
        <taxon>Asteraceae</taxon>
        <taxon>Asteroideae</taxon>
        <taxon>Anthemideae</taxon>
        <taxon>Anthemidinae</taxon>
        <taxon>Tanacetum</taxon>
    </lineage>
</organism>
<keyword evidence="2" id="KW-0695">RNA-directed DNA polymerase</keyword>
<name>A0ABQ5EC76_9ASTR</name>
<reference evidence="2" key="2">
    <citation type="submission" date="2022-01" db="EMBL/GenBank/DDBJ databases">
        <authorList>
            <person name="Yamashiro T."/>
            <person name="Shiraishi A."/>
            <person name="Satake H."/>
            <person name="Nakayama K."/>
        </authorList>
    </citation>
    <scope>NUCLEOTIDE SEQUENCE</scope>
</reference>
<reference evidence="2" key="1">
    <citation type="journal article" date="2022" name="Int. J. Mol. Sci.">
        <title>Draft Genome of Tanacetum Coccineum: Genomic Comparison of Closely Related Tanacetum-Family Plants.</title>
        <authorList>
            <person name="Yamashiro T."/>
            <person name="Shiraishi A."/>
            <person name="Nakayama K."/>
            <person name="Satake H."/>
        </authorList>
    </citation>
    <scope>NUCLEOTIDE SEQUENCE</scope>
</reference>
<accession>A0ABQ5EC76</accession>
<comment type="caution">
    <text evidence="2">The sequence shown here is derived from an EMBL/GenBank/DDBJ whole genome shotgun (WGS) entry which is preliminary data.</text>
</comment>
<gene>
    <name evidence="2" type="ORF">Tco_0974640</name>
</gene>
<keyword evidence="2" id="KW-0808">Transferase</keyword>
<dbReference type="Gene3D" id="1.10.340.70">
    <property type="match status" value="1"/>
</dbReference>
<dbReference type="EMBL" id="BQNB010016157">
    <property type="protein sequence ID" value="GJT48483.1"/>
    <property type="molecule type" value="Genomic_DNA"/>
</dbReference>
<dbReference type="PANTHER" id="PTHR48475">
    <property type="entry name" value="RIBONUCLEASE H"/>
    <property type="match status" value="1"/>
</dbReference>
<dbReference type="InterPro" id="IPR012337">
    <property type="entry name" value="RNaseH-like_sf"/>
</dbReference>
<keyword evidence="3" id="KW-1185">Reference proteome</keyword>
<dbReference type="Proteomes" id="UP001151760">
    <property type="component" value="Unassembled WGS sequence"/>
</dbReference>
<protein>
    <submittedName>
        <fullName evidence="2">Reverse transcriptase domain-containing protein</fullName>
    </submittedName>
</protein>
<dbReference type="SUPFAM" id="SSF53098">
    <property type="entry name" value="Ribonuclease H-like"/>
    <property type="match status" value="1"/>
</dbReference>
<evidence type="ECO:0000313" key="3">
    <source>
        <dbReference type="Proteomes" id="UP001151760"/>
    </source>
</evidence>
<evidence type="ECO:0000259" key="1">
    <source>
        <dbReference type="PROSITE" id="PS50994"/>
    </source>
</evidence>
<dbReference type="InterPro" id="IPR036397">
    <property type="entry name" value="RNaseH_sf"/>
</dbReference>
<feature type="domain" description="Integrase catalytic" evidence="1">
    <location>
        <begin position="207"/>
        <end position="301"/>
    </location>
</feature>
<dbReference type="InterPro" id="IPR001584">
    <property type="entry name" value="Integrase_cat-core"/>
</dbReference>
<evidence type="ECO:0000313" key="2">
    <source>
        <dbReference type="EMBL" id="GJT48483.1"/>
    </source>
</evidence>
<dbReference type="PROSITE" id="PS50994">
    <property type="entry name" value="INTEGRASE"/>
    <property type="match status" value="1"/>
</dbReference>
<keyword evidence="2" id="KW-0548">Nucleotidyltransferase</keyword>
<dbReference type="InterPro" id="IPR041588">
    <property type="entry name" value="Integrase_H2C2"/>
</dbReference>
<proteinExistence type="predicted"/>